<name>A0A1R4H915_9GAMM</name>
<accession>A0A1R4H915</accession>
<dbReference type="AlphaFoldDB" id="A0A1R4H915"/>
<dbReference type="EMBL" id="FUKJ01000208">
    <property type="protein sequence ID" value="SJM92686.1"/>
    <property type="molecule type" value="Genomic_DNA"/>
</dbReference>
<gene>
    <name evidence="1" type="ORF">CRENPOLYSF2_2860002</name>
</gene>
<keyword evidence="2" id="KW-1185">Reference proteome</keyword>
<reference evidence="2" key="1">
    <citation type="submission" date="2017-02" db="EMBL/GenBank/DDBJ databases">
        <authorList>
            <person name="Daims H."/>
        </authorList>
    </citation>
    <scope>NUCLEOTIDE SEQUENCE [LARGE SCALE GENOMIC DNA]</scope>
</reference>
<dbReference type="Proteomes" id="UP000195442">
    <property type="component" value="Unassembled WGS sequence"/>
</dbReference>
<dbReference type="RefSeq" id="WP_179210211.1">
    <property type="nucleotide sequence ID" value="NZ_FUKJ01000208.1"/>
</dbReference>
<organism evidence="1 2">
    <name type="scientific">Crenothrix polyspora</name>
    <dbReference type="NCBI Taxonomy" id="360316"/>
    <lineage>
        <taxon>Bacteria</taxon>
        <taxon>Pseudomonadati</taxon>
        <taxon>Pseudomonadota</taxon>
        <taxon>Gammaproteobacteria</taxon>
        <taxon>Methylococcales</taxon>
        <taxon>Crenotrichaceae</taxon>
        <taxon>Crenothrix</taxon>
    </lineage>
</organism>
<evidence type="ECO:0000313" key="1">
    <source>
        <dbReference type="EMBL" id="SJM92686.1"/>
    </source>
</evidence>
<proteinExistence type="predicted"/>
<sequence>MISHEDKILIDRINKHPHLKDRFESLLGVIENTQGQYTKADDAGKYSHHP</sequence>
<evidence type="ECO:0000313" key="2">
    <source>
        <dbReference type="Proteomes" id="UP000195442"/>
    </source>
</evidence>
<protein>
    <submittedName>
        <fullName evidence="1">Uncharacterized protein</fullName>
    </submittedName>
</protein>